<evidence type="ECO:0000313" key="3">
    <source>
        <dbReference type="EMBL" id="QNH62753.1"/>
    </source>
</evidence>
<dbReference type="EMBL" id="CP060202">
    <property type="protein sequence ID" value="QNH62753.1"/>
    <property type="molecule type" value="Genomic_DNA"/>
</dbReference>
<dbReference type="KEGG" id="hsk:H4317_02715"/>
<dbReference type="Proteomes" id="UP000515489">
    <property type="component" value="Chromosome"/>
</dbReference>
<feature type="region of interest" description="Disordered" evidence="1">
    <location>
        <begin position="32"/>
        <end position="63"/>
    </location>
</feature>
<sequence length="210" mass="22952">MKKRPAVSASLLASLLGCFLALAACQEGNQPTEQVQALPQRPPEPAAPKIPANSPTPPSTAHPAADLTHEAAVLAIRREFSRINAAPLDSVKRPFRCDTDGTVTFYSEKGQVVKILINWGFLGDGSTVSEYYYQAGKLIFFYETYTGGPAGEPETTNDERIYVQNDKAIRFLKNQRPAPCSPCAFSRSSRPYRVLAAFRSGQLESALCRL</sequence>
<protein>
    <recommendedName>
        <fullName evidence="5">Lipoprotein</fullName>
    </recommendedName>
</protein>
<name>A0A7G7W8R0_9BACT</name>
<reference evidence="3 4" key="1">
    <citation type="submission" date="2020-08" db="EMBL/GenBank/DDBJ databases">
        <title>Hymenobacter sp. S2-20-2 genome sequencing.</title>
        <authorList>
            <person name="Jin L."/>
        </authorList>
    </citation>
    <scope>NUCLEOTIDE SEQUENCE [LARGE SCALE GENOMIC DNA]</scope>
    <source>
        <strain evidence="3 4">S2-20-2</strain>
    </source>
</reference>
<evidence type="ECO:0000256" key="2">
    <source>
        <dbReference type="SAM" id="SignalP"/>
    </source>
</evidence>
<dbReference type="PROSITE" id="PS51257">
    <property type="entry name" value="PROKAR_LIPOPROTEIN"/>
    <property type="match status" value="1"/>
</dbReference>
<gene>
    <name evidence="3" type="ORF">H4317_02715</name>
</gene>
<dbReference type="RefSeq" id="WP_185888659.1">
    <property type="nucleotide sequence ID" value="NZ_CP060202.1"/>
</dbReference>
<accession>A0A7G7W8R0</accession>
<keyword evidence="2" id="KW-0732">Signal</keyword>
<feature type="compositionally biased region" description="Pro residues" evidence="1">
    <location>
        <begin position="40"/>
        <end position="60"/>
    </location>
</feature>
<proteinExistence type="predicted"/>
<keyword evidence="4" id="KW-1185">Reference proteome</keyword>
<dbReference type="AlphaFoldDB" id="A0A7G7W8R0"/>
<evidence type="ECO:0000313" key="4">
    <source>
        <dbReference type="Proteomes" id="UP000515489"/>
    </source>
</evidence>
<organism evidence="3 4">
    <name type="scientific">Hymenobacter sediminicola</name>
    <dbReference type="NCBI Taxonomy" id="2761579"/>
    <lineage>
        <taxon>Bacteria</taxon>
        <taxon>Pseudomonadati</taxon>
        <taxon>Bacteroidota</taxon>
        <taxon>Cytophagia</taxon>
        <taxon>Cytophagales</taxon>
        <taxon>Hymenobacteraceae</taxon>
        <taxon>Hymenobacter</taxon>
    </lineage>
</organism>
<evidence type="ECO:0000256" key="1">
    <source>
        <dbReference type="SAM" id="MobiDB-lite"/>
    </source>
</evidence>
<feature type="signal peptide" evidence="2">
    <location>
        <begin position="1"/>
        <end position="23"/>
    </location>
</feature>
<evidence type="ECO:0008006" key="5">
    <source>
        <dbReference type="Google" id="ProtNLM"/>
    </source>
</evidence>
<feature type="chain" id="PRO_5028936576" description="Lipoprotein" evidence="2">
    <location>
        <begin position="24"/>
        <end position="210"/>
    </location>
</feature>